<sequence length="140" mass="16166">MGRKTKVIELTETAKRELEEGYKYSESVQFSRRCHYILLKSQGKTSEEIATIFDVTIQPINKWCKQYQQHGIKGLQTKSGQGRKPIFDKEKDETVVKATVQKERQRLKQAKDILEEDLGKSFSLKTLQRFLKALAADGNE</sequence>
<comment type="caution">
    <text evidence="1">The sequence shown here is derived from an EMBL/GenBank/DDBJ whole genome shotgun (WGS) entry which is preliminary data.</text>
</comment>
<dbReference type="RefSeq" id="WP_169661197.1">
    <property type="nucleotide sequence ID" value="NZ_JABANE010000339.1"/>
</dbReference>
<dbReference type="Pfam" id="PF13565">
    <property type="entry name" value="HTH_32"/>
    <property type="match status" value="1"/>
</dbReference>
<gene>
    <name evidence="1" type="ORF">HHU12_34260</name>
</gene>
<dbReference type="EMBL" id="JABANE010000339">
    <property type="protein sequence ID" value="NME73065.1"/>
    <property type="molecule type" value="Genomic_DNA"/>
</dbReference>
<accession>A0A7X9S296</accession>
<evidence type="ECO:0000313" key="1">
    <source>
        <dbReference type="EMBL" id="NME73065.1"/>
    </source>
</evidence>
<dbReference type="InterPro" id="IPR009057">
    <property type="entry name" value="Homeodomain-like_sf"/>
</dbReference>
<dbReference type="Proteomes" id="UP000576082">
    <property type="component" value="Unassembled WGS sequence"/>
</dbReference>
<reference evidence="1 2" key="1">
    <citation type="submission" date="2020-04" db="EMBL/GenBank/DDBJ databases">
        <title>Flammeovirga sp. SR4, a novel species isolated from seawater.</title>
        <authorList>
            <person name="Wang X."/>
        </authorList>
    </citation>
    <scope>NUCLEOTIDE SEQUENCE [LARGE SCALE GENOMIC DNA]</scope>
    <source>
        <strain evidence="1 2">ATCC 23126</strain>
    </source>
</reference>
<evidence type="ECO:0000313" key="2">
    <source>
        <dbReference type="Proteomes" id="UP000576082"/>
    </source>
</evidence>
<keyword evidence="2" id="KW-1185">Reference proteome</keyword>
<organism evidence="1 2">
    <name type="scientific">Flammeovirga aprica JL-4</name>
    <dbReference type="NCBI Taxonomy" id="694437"/>
    <lineage>
        <taxon>Bacteria</taxon>
        <taxon>Pseudomonadati</taxon>
        <taxon>Bacteroidota</taxon>
        <taxon>Cytophagia</taxon>
        <taxon>Cytophagales</taxon>
        <taxon>Flammeovirgaceae</taxon>
        <taxon>Flammeovirga</taxon>
    </lineage>
</organism>
<dbReference type="SUPFAM" id="SSF46689">
    <property type="entry name" value="Homeodomain-like"/>
    <property type="match status" value="1"/>
</dbReference>
<proteinExistence type="predicted"/>
<dbReference type="AlphaFoldDB" id="A0A7X9S296"/>
<name>A0A7X9S296_9BACT</name>
<protein>
    <submittedName>
        <fullName evidence="1">Helix-turn-helix domain-containing protein</fullName>
    </submittedName>
</protein>